<accession>A0A4P6K5G6</accession>
<dbReference type="Pfam" id="PF05673">
    <property type="entry name" value="DUF815"/>
    <property type="match status" value="1"/>
</dbReference>
<keyword evidence="1" id="KW-0067">ATP-binding</keyword>
<keyword evidence="2" id="KW-1185">Reference proteome</keyword>
<dbReference type="SUPFAM" id="SSF52540">
    <property type="entry name" value="P-loop containing nucleoside triphosphate hydrolases"/>
    <property type="match status" value="1"/>
</dbReference>
<dbReference type="Proteomes" id="UP000290365">
    <property type="component" value="Chromosome"/>
</dbReference>
<gene>
    <name evidence="1" type="ORF">EPA93_47485</name>
</gene>
<evidence type="ECO:0000313" key="2">
    <source>
        <dbReference type="Proteomes" id="UP000290365"/>
    </source>
</evidence>
<dbReference type="OrthoDB" id="9812140at2"/>
<dbReference type="InterPro" id="IPR027417">
    <property type="entry name" value="P-loop_NTPase"/>
</dbReference>
<organism evidence="1 2">
    <name type="scientific">Ktedonosporobacter rubrisoli</name>
    <dbReference type="NCBI Taxonomy" id="2509675"/>
    <lineage>
        <taxon>Bacteria</taxon>
        <taxon>Bacillati</taxon>
        <taxon>Chloroflexota</taxon>
        <taxon>Ktedonobacteria</taxon>
        <taxon>Ktedonobacterales</taxon>
        <taxon>Ktedonosporobacteraceae</taxon>
        <taxon>Ktedonosporobacter</taxon>
    </lineage>
</organism>
<protein>
    <submittedName>
        <fullName evidence="1">ATP-binding protein</fullName>
    </submittedName>
</protein>
<evidence type="ECO:0000313" key="1">
    <source>
        <dbReference type="EMBL" id="QBD83203.1"/>
    </source>
</evidence>
<dbReference type="CDD" id="cd00009">
    <property type="entry name" value="AAA"/>
    <property type="match status" value="1"/>
</dbReference>
<dbReference type="GO" id="GO:0005524">
    <property type="term" value="F:ATP binding"/>
    <property type="evidence" value="ECO:0007669"/>
    <property type="project" value="UniProtKB-KW"/>
</dbReference>
<proteinExistence type="predicted"/>
<dbReference type="PANTHER" id="PTHR42935">
    <property type="entry name" value="SLR0930 PROTEIN"/>
    <property type="match status" value="1"/>
</dbReference>
<sequence length="476" mass="52701">MQEKLSSTTARERIQTALQAVHGLTLLNGVLNGSTAQALLRLLTELSAPEPEPVATATAYSNAFRELAAAANTHVSLSLADAWQAYLIARLIDDSNIWSAQVERSGASGVTPTLRAQAIRDLRALHLLFALDAELIWNATCDIVTPALPILRNAWEPWCNLASAEHVDNSHARDTLAQQAAAIDDWSELASLLEKYWSVYGTGILARYHALRWNGVDKQLQGVTTPDPIQLSNLIGYAREQAILRANVERFLAGLPAHDVLLYGAPGTGKSSTVKALINTYSEHGLRLVEVSKEHIADLPGIVAQLRDRAPHYIIFVDDLSFEEHETEYKVLKVLLEGTAEARPTNILIHSTTNRLNLIKENFVDRGKPTQDVHWRDTMDEKHSLAHRFGLRLTFISPDQAHYLAIVDGLASQRGLKLAAEELHSRALLWERQHIGRSGRVARQFIDDLEAELGALQHKFERESVSSPSAILQNQA</sequence>
<dbReference type="EMBL" id="CP035758">
    <property type="protein sequence ID" value="QBD83203.1"/>
    <property type="molecule type" value="Genomic_DNA"/>
</dbReference>
<dbReference type="AlphaFoldDB" id="A0A4P6K5G6"/>
<dbReference type="Gene3D" id="3.40.50.300">
    <property type="entry name" value="P-loop containing nucleotide triphosphate hydrolases"/>
    <property type="match status" value="1"/>
</dbReference>
<name>A0A4P6K5G6_KTERU</name>
<keyword evidence="1" id="KW-0547">Nucleotide-binding</keyword>
<dbReference type="PANTHER" id="PTHR42935:SF1">
    <property type="entry name" value="SLR0930 PROTEIN"/>
    <property type="match status" value="1"/>
</dbReference>
<dbReference type="InterPro" id="IPR008533">
    <property type="entry name" value="DUF815"/>
</dbReference>
<dbReference type="KEGG" id="kbs:EPA93_47485"/>
<dbReference type="RefSeq" id="WP_129894269.1">
    <property type="nucleotide sequence ID" value="NZ_CP035758.1"/>
</dbReference>
<reference evidence="1 2" key="1">
    <citation type="submission" date="2019-01" db="EMBL/GenBank/DDBJ databases">
        <title>Ktedonosporobacter rubrisoli SCAWS-G2.</title>
        <authorList>
            <person name="Huang Y."/>
            <person name="Yan B."/>
        </authorList>
    </citation>
    <scope>NUCLEOTIDE SEQUENCE [LARGE SCALE GENOMIC DNA]</scope>
    <source>
        <strain evidence="1 2">SCAWS-G2</strain>
    </source>
</reference>